<evidence type="ECO:0000313" key="1">
    <source>
        <dbReference type="EMBL" id="QHT86408.1"/>
    </source>
</evidence>
<sequence length="168" mass="20139">MKFELKKIYKIKKASNIEKDILVCYKLIKKYLPKKNNFIKLWLKKFKKLKLKDYNEFKKTNKSNNKSMYYDIITVKKNTSLNLHIHTTIELIYVLKGKLYENRFNKIIPRNKINYIKTLPKGKFATKINKKGTFLVNDIGSAHNSYTRREKTILLVLWGRKHKILNKV</sequence>
<proteinExistence type="predicted"/>
<organism evidence="1">
    <name type="scientific">viral metagenome</name>
    <dbReference type="NCBI Taxonomy" id="1070528"/>
    <lineage>
        <taxon>unclassified sequences</taxon>
        <taxon>metagenomes</taxon>
        <taxon>organismal metagenomes</taxon>
    </lineage>
</organism>
<accession>A0A6C0I065</accession>
<dbReference type="InterPro" id="IPR011051">
    <property type="entry name" value="RmlC_Cupin_sf"/>
</dbReference>
<dbReference type="InterPro" id="IPR014710">
    <property type="entry name" value="RmlC-like_jellyroll"/>
</dbReference>
<dbReference type="SUPFAM" id="SSF51182">
    <property type="entry name" value="RmlC-like cupins"/>
    <property type="match status" value="1"/>
</dbReference>
<protein>
    <recommendedName>
        <fullName evidence="2">ChrR-like cupin domain-containing protein</fullName>
    </recommendedName>
</protein>
<dbReference type="Gene3D" id="2.60.120.10">
    <property type="entry name" value="Jelly Rolls"/>
    <property type="match status" value="1"/>
</dbReference>
<dbReference type="EMBL" id="MN740068">
    <property type="protein sequence ID" value="QHT86408.1"/>
    <property type="molecule type" value="Genomic_DNA"/>
</dbReference>
<reference evidence="1" key="1">
    <citation type="journal article" date="2020" name="Nature">
        <title>Giant virus diversity and host interactions through global metagenomics.</title>
        <authorList>
            <person name="Schulz F."/>
            <person name="Roux S."/>
            <person name="Paez-Espino D."/>
            <person name="Jungbluth S."/>
            <person name="Walsh D.A."/>
            <person name="Denef V.J."/>
            <person name="McMahon K.D."/>
            <person name="Konstantinidis K.T."/>
            <person name="Eloe-Fadrosh E.A."/>
            <person name="Kyrpides N.C."/>
            <person name="Woyke T."/>
        </authorList>
    </citation>
    <scope>NUCLEOTIDE SEQUENCE</scope>
    <source>
        <strain evidence="1">GVMAG-M-3300023184-186</strain>
    </source>
</reference>
<dbReference type="AlphaFoldDB" id="A0A6C0I065"/>
<name>A0A6C0I065_9ZZZZ</name>
<evidence type="ECO:0008006" key="2">
    <source>
        <dbReference type="Google" id="ProtNLM"/>
    </source>
</evidence>